<reference evidence="7 8" key="1">
    <citation type="journal article" date="2018" name="MBio">
        <title>Comparative Genomics Reveals the Core Gene Toolbox for the Fungus-Insect Symbiosis.</title>
        <authorList>
            <person name="Wang Y."/>
            <person name="Stata M."/>
            <person name="Wang W."/>
            <person name="Stajich J.E."/>
            <person name="White M.M."/>
            <person name="Moncalvo J.M."/>
        </authorList>
    </citation>
    <scope>NUCLEOTIDE SEQUENCE [LARGE SCALE GENOMIC DNA]</scope>
    <source>
        <strain evidence="7 8">AUS-77-4</strain>
    </source>
</reference>
<evidence type="ECO:0000256" key="3">
    <source>
        <dbReference type="ARBA" id="ARBA00022574"/>
    </source>
</evidence>
<comment type="subcellular location">
    <subcellularLocation>
        <location evidence="1">Cytoplasm</location>
    </subcellularLocation>
</comment>
<dbReference type="InterPro" id="IPR051980">
    <property type="entry name" value="WD_repeat_MORG1"/>
</dbReference>
<dbReference type="CDD" id="cd00200">
    <property type="entry name" value="WD40"/>
    <property type="match status" value="1"/>
</dbReference>
<feature type="repeat" description="WD" evidence="6">
    <location>
        <begin position="189"/>
        <end position="230"/>
    </location>
</feature>
<evidence type="ECO:0000313" key="8">
    <source>
        <dbReference type="Proteomes" id="UP000245699"/>
    </source>
</evidence>
<dbReference type="InterPro" id="IPR001680">
    <property type="entry name" value="WD40_rpt"/>
</dbReference>
<gene>
    <name evidence="7" type="ORF">BB559_003221</name>
</gene>
<protein>
    <submittedName>
        <fullName evidence="7">Uncharacterized protein</fullName>
    </submittedName>
</protein>
<dbReference type="EMBL" id="MBFT01000313">
    <property type="protein sequence ID" value="PVU93625.1"/>
    <property type="molecule type" value="Genomic_DNA"/>
</dbReference>
<comment type="caution">
    <text evidence="7">The sequence shown here is derived from an EMBL/GenBank/DDBJ whole genome shotgun (WGS) entry which is preliminary data.</text>
</comment>
<comment type="similarity">
    <text evidence="5">Belongs to the WD repeat MORG1 family.</text>
</comment>
<dbReference type="PROSITE" id="PS50082">
    <property type="entry name" value="WD_REPEATS_2"/>
    <property type="match status" value="3"/>
</dbReference>
<keyword evidence="8" id="KW-1185">Reference proteome</keyword>
<proteinExistence type="inferred from homology"/>
<dbReference type="SUPFAM" id="SSF50978">
    <property type="entry name" value="WD40 repeat-like"/>
    <property type="match status" value="1"/>
</dbReference>
<dbReference type="Proteomes" id="UP000245699">
    <property type="component" value="Unassembled WGS sequence"/>
</dbReference>
<keyword evidence="2" id="KW-0963">Cytoplasm</keyword>
<dbReference type="Gene3D" id="2.130.10.10">
    <property type="entry name" value="YVTN repeat-like/Quinoprotein amine dehydrogenase"/>
    <property type="match status" value="2"/>
</dbReference>
<dbReference type="InterPro" id="IPR020472">
    <property type="entry name" value="WD40_PAC1"/>
</dbReference>
<dbReference type="InterPro" id="IPR015943">
    <property type="entry name" value="WD40/YVTN_repeat-like_dom_sf"/>
</dbReference>
<dbReference type="InterPro" id="IPR036322">
    <property type="entry name" value="WD40_repeat_dom_sf"/>
</dbReference>
<dbReference type="PROSITE" id="PS00678">
    <property type="entry name" value="WD_REPEATS_1"/>
    <property type="match status" value="3"/>
</dbReference>
<evidence type="ECO:0000313" key="7">
    <source>
        <dbReference type="EMBL" id="PVU93625.1"/>
    </source>
</evidence>
<dbReference type="AlphaFoldDB" id="A0A2T9YMP1"/>
<dbReference type="STRING" id="61424.A0A2T9YMP1"/>
<dbReference type="GO" id="GO:0000398">
    <property type="term" value="P:mRNA splicing, via spliceosome"/>
    <property type="evidence" value="ECO:0007669"/>
    <property type="project" value="TreeGrafter"/>
</dbReference>
<dbReference type="OrthoDB" id="6262491at2759"/>
<dbReference type="GO" id="GO:0071013">
    <property type="term" value="C:catalytic step 2 spliceosome"/>
    <property type="evidence" value="ECO:0007669"/>
    <property type="project" value="TreeGrafter"/>
</dbReference>
<dbReference type="SMART" id="SM00320">
    <property type="entry name" value="WD40"/>
    <property type="match status" value="6"/>
</dbReference>
<feature type="repeat" description="WD" evidence="6">
    <location>
        <begin position="139"/>
        <end position="180"/>
    </location>
</feature>
<dbReference type="PANTHER" id="PTHR22842">
    <property type="entry name" value="WD40 REPEAT PROTEIN"/>
    <property type="match status" value="1"/>
</dbReference>
<evidence type="ECO:0000256" key="2">
    <source>
        <dbReference type="ARBA" id="ARBA00022490"/>
    </source>
</evidence>
<dbReference type="PRINTS" id="PR00320">
    <property type="entry name" value="GPROTEINBRPT"/>
</dbReference>
<organism evidence="7 8">
    <name type="scientific">Furculomyces boomerangus</name>
    <dbReference type="NCBI Taxonomy" id="61424"/>
    <lineage>
        <taxon>Eukaryota</taxon>
        <taxon>Fungi</taxon>
        <taxon>Fungi incertae sedis</taxon>
        <taxon>Zoopagomycota</taxon>
        <taxon>Kickxellomycotina</taxon>
        <taxon>Harpellomycetes</taxon>
        <taxon>Harpellales</taxon>
        <taxon>Harpellaceae</taxon>
        <taxon>Furculomyces</taxon>
    </lineage>
</organism>
<evidence type="ECO:0000256" key="5">
    <source>
        <dbReference type="ARBA" id="ARBA00038145"/>
    </source>
</evidence>
<feature type="repeat" description="WD" evidence="6">
    <location>
        <begin position="91"/>
        <end position="138"/>
    </location>
</feature>
<dbReference type="Pfam" id="PF00400">
    <property type="entry name" value="WD40"/>
    <property type="match status" value="4"/>
</dbReference>
<sequence>MEKPTVAFFQSEKDQQKVAERYRKLQDPYLQLLGNPCRTGSKILQIVNANDQPSKTNLKNQKFLVWAALSDFTARLIEVGAEQGKIYKKMLKGHTGPVTSIAVVPNSGNVDSGQLVLTGSWDKTIKLWDTKSMSVVGIYEGHSDFVKSIFVPQHSEYFYSGSSDKKIIKWKLPSISNPKSSDFCPVKVFEGHRRGIEKIAISDDGAILYSAGSDASVFAWDLSTGKQVFGKMCEINGKLKAVDENKEWSLVHETNVSDIVVAEGSIWTASLDNFVCEWDAATCIKNSNFKNTTGVRSILPIPARSIIFVGLRNGTINIWDMGSGECIKEIQAHADSIESMVASGGKVYTASLDGSILTWDVEDVLKFDGFEYRPILNGMNGYTTVETNETITKGGKVETSLMTEDEDRELQELLDDLE</sequence>
<dbReference type="GO" id="GO:0005737">
    <property type="term" value="C:cytoplasm"/>
    <property type="evidence" value="ECO:0007669"/>
    <property type="project" value="UniProtKB-SubCell"/>
</dbReference>
<dbReference type="PROSITE" id="PS50294">
    <property type="entry name" value="WD_REPEATS_REGION"/>
    <property type="match status" value="2"/>
</dbReference>
<evidence type="ECO:0000256" key="4">
    <source>
        <dbReference type="ARBA" id="ARBA00022737"/>
    </source>
</evidence>
<dbReference type="InterPro" id="IPR019775">
    <property type="entry name" value="WD40_repeat_CS"/>
</dbReference>
<accession>A0A2T9YMP1</accession>
<evidence type="ECO:0000256" key="1">
    <source>
        <dbReference type="ARBA" id="ARBA00004496"/>
    </source>
</evidence>
<keyword evidence="3 6" id="KW-0853">WD repeat</keyword>
<keyword evidence="4" id="KW-0677">Repeat</keyword>
<dbReference type="PANTHER" id="PTHR22842:SF3">
    <property type="entry name" value="WD REPEAT DOMAIN-CONTAINING PROTEIN 83"/>
    <property type="match status" value="1"/>
</dbReference>
<evidence type="ECO:0000256" key="6">
    <source>
        <dbReference type="PROSITE-ProRule" id="PRU00221"/>
    </source>
</evidence>
<name>A0A2T9YMP1_9FUNG</name>